<proteinExistence type="predicted"/>
<gene>
    <name evidence="1" type="ORF">DILT_LOCUS18747</name>
</gene>
<evidence type="ECO:0000313" key="2">
    <source>
        <dbReference type="Proteomes" id="UP000281553"/>
    </source>
</evidence>
<dbReference type="Proteomes" id="UP000281553">
    <property type="component" value="Unassembled WGS sequence"/>
</dbReference>
<organism evidence="1 2">
    <name type="scientific">Dibothriocephalus latus</name>
    <name type="common">Fish tapeworm</name>
    <name type="synonym">Diphyllobothrium latum</name>
    <dbReference type="NCBI Taxonomy" id="60516"/>
    <lineage>
        <taxon>Eukaryota</taxon>
        <taxon>Metazoa</taxon>
        <taxon>Spiralia</taxon>
        <taxon>Lophotrochozoa</taxon>
        <taxon>Platyhelminthes</taxon>
        <taxon>Cestoda</taxon>
        <taxon>Eucestoda</taxon>
        <taxon>Diphyllobothriidea</taxon>
        <taxon>Diphyllobothriidae</taxon>
        <taxon>Dibothriocephalus</taxon>
    </lineage>
</organism>
<accession>A0A3P7NNF7</accession>
<dbReference type="Gene3D" id="1.10.472.10">
    <property type="entry name" value="Cyclin-like"/>
    <property type="match status" value="1"/>
</dbReference>
<dbReference type="EMBL" id="UYRU01103746">
    <property type="protein sequence ID" value="VDN42140.1"/>
    <property type="molecule type" value="Genomic_DNA"/>
</dbReference>
<sequence>MPCWYYEKEELLRTPSFLDGVPNEAFPRYVTAACCLMLAGKVEETPKKCRDIIGTARALLPDYLMEQFGTDPRVFTTIPLPTVPRYKYNFTKGRIGERL</sequence>
<dbReference type="OrthoDB" id="25002at2759"/>
<name>A0A3P7NNF7_DIBLA</name>
<dbReference type="InterPro" id="IPR036915">
    <property type="entry name" value="Cyclin-like_sf"/>
</dbReference>
<evidence type="ECO:0000313" key="1">
    <source>
        <dbReference type="EMBL" id="VDN42140.1"/>
    </source>
</evidence>
<dbReference type="SUPFAM" id="SSF47954">
    <property type="entry name" value="Cyclin-like"/>
    <property type="match status" value="1"/>
</dbReference>
<protein>
    <submittedName>
        <fullName evidence="1">Uncharacterized protein</fullName>
    </submittedName>
</protein>
<keyword evidence="2" id="KW-1185">Reference proteome</keyword>
<reference evidence="1 2" key="1">
    <citation type="submission" date="2018-11" db="EMBL/GenBank/DDBJ databases">
        <authorList>
            <consortium name="Pathogen Informatics"/>
        </authorList>
    </citation>
    <scope>NUCLEOTIDE SEQUENCE [LARGE SCALE GENOMIC DNA]</scope>
</reference>
<dbReference type="AlphaFoldDB" id="A0A3P7NNF7"/>